<feature type="transmembrane region" description="Helical" evidence="1">
    <location>
        <begin position="133"/>
        <end position="154"/>
    </location>
</feature>
<dbReference type="Proteomes" id="UP000183769">
    <property type="component" value="Unassembled WGS sequence"/>
</dbReference>
<keyword evidence="1" id="KW-0472">Membrane</keyword>
<feature type="domain" description="DUF7321" evidence="2">
    <location>
        <begin position="5"/>
        <end position="158"/>
    </location>
</feature>
<proteinExistence type="predicted"/>
<reference evidence="4" key="1">
    <citation type="submission" date="2016-10" db="EMBL/GenBank/DDBJ databases">
        <authorList>
            <person name="Varghese N."/>
            <person name="Submissions S."/>
        </authorList>
    </citation>
    <scope>NUCLEOTIDE SEQUENCE [LARGE SCALE GENOMIC DNA]</scope>
    <source>
        <strain evidence="4">CGMCC 1.10329</strain>
    </source>
</reference>
<evidence type="ECO:0000313" key="3">
    <source>
        <dbReference type="EMBL" id="SFP54167.1"/>
    </source>
</evidence>
<feature type="transmembrane region" description="Helical" evidence="1">
    <location>
        <begin position="42"/>
        <end position="63"/>
    </location>
</feature>
<protein>
    <recommendedName>
        <fullName evidence="2">DUF7321 domain-containing protein</fullName>
    </recommendedName>
</protein>
<dbReference type="EMBL" id="FOXI01000004">
    <property type="protein sequence ID" value="SFP54167.1"/>
    <property type="molecule type" value="Genomic_DNA"/>
</dbReference>
<gene>
    <name evidence="3" type="ORF">SAMN05216277_104265</name>
</gene>
<evidence type="ECO:0000256" key="1">
    <source>
        <dbReference type="SAM" id="Phobius"/>
    </source>
</evidence>
<evidence type="ECO:0000313" key="4">
    <source>
        <dbReference type="Proteomes" id="UP000183769"/>
    </source>
</evidence>
<dbReference type="AlphaFoldDB" id="A0A1I5R747"/>
<feature type="transmembrane region" description="Helical" evidence="1">
    <location>
        <begin position="75"/>
        <end position="99"/>
    </location>
</feature>
<keyword evidence="1" id="KW-0812">Transmembrane</keyword>
<dbReference type="OrthoDB" id="211573at2157"/>
<feature type="transmembrane region" description="Helical" evidence="1">
    <location>
        <begin position="6"/>
        <end position="30"/>
    </location>
</feature>
<dbReference type="Pfam" id="PF24007">
    <property type="entry name" value="DUF7321"/>
    <property type="match status" value="1"/>
</dbReference>
<dbReference type="InterPro" id="IPR055745">
    <property type="entry name" value="DUF7321"/>
</dbReference>
<organism evidence="3 4">
    <name type="scientific">Halolamina pelagica</name>
    <dbReference type="NCBI Taxonomy" id="699431"/>
    <lineage>
        <taxon>Archaea</taxon>
        <taxon>Methanobacteriati</taxon>
        <taxon>Methanobacteriota</taxon>
        <taxon>Stenosarchaea group</taxon>
        <taxon>Halobacteria</taxon>
        <taxon>Halobacteriales</taxon>
        <taxon>Haloferacaceae</taxon>
    </lineage>
</organism>
<evidence type="ECO:0000259" key="2">
    <source>
        <dbReference type="Pfam" id="PF24007"/>
    </source>
</evidence>
<keyword evidence="4" id="KW-1185">Reference proteome</keyword>
<sequence length="159" mass="18038">MVSESTAATLAAASVTLSLPFFLYGAWYAIETEVMTWDRLVHHLKFVVTGLVLTTAPMLLWMIPRLFGRFTGLAALHAFLGLQAYALLVLALTGIVRIFQAKREADLYRDPDPDADIGDLHENMAGWRRRLRIGVFGYLILWILAYLVGVYRYLQEYVL</sequence>
<keyword evidence="1" id="KW-1133">Transmembrane helix</keyword>
<accession>A0A1I5R747</accession>
<dbReference type="RefSeq" id="WP_074877356.1">
    <property type="nucleotide sequence ID" value="NZ_FOXI01000004.1"/>
</dbReference>
<name>A0A1I5R747_9EURY</name>